<name>A0A4Q2K3H7_9ACTN</name>
<dbReference type="PANTHER" id="PTHR37299:SF1">
    <property type="entry name" value="STAGE 0 SPORULATION PROTEIN A HOMOLOG"/>
    <property type="match status" value="1"/>
</dbReference>
<dbReference type="SUPFAM" id="SSF52172">
    <property type="entry name" value="CheY-like"/>
    <property type="match status" value="1"/>
</dbReference>
<sequence length="363" mass="40838">MFEIVHPTYYRDAAHRRPCPAGDIHTTSTTCSYCRLACRLRARLARPLREIMHFALGDNFAERIFAHYKKRCVQVVYQEFFTDWKIAGGGSQFNCRILRPRTKERAGNSKRPVLGTKTGSKSVGTFHLLALEDNIEYQDVLRDMLAQYPGADCLNVDIISSIATLEALIASGDHIDVFLCDISLGDGKPTGIDLVRRHFPAGSGTQVVYISGHIEYCTPVYETEHAYFLLKPIKQADFNAAIDKALKNLQGTDYTPVAIQHGGAVTMLNPAEIEYIESDRRKVRLYAAPGEVLETYATLGQMIDMLPDDFVQCHKSYIVNMAHISELRTASVLLRSGVEVPVSQRQRKVIRDLFYRYVGLNAQ</sequence>
<dbReference type="GO" id="GO:0000156">
    <property type="term" value="F:phosphorelay response regulator activity"/>
    <property type="evidence" value="ECO:0007669"/>
    <property type="project" value="InterPro"/>
</dbReference>
<keyword evidence="1" id="KW-0597">Phosphoprotein</keyword>
<gene>
    <name evidence="4" type="ORF">ET524_09180</name>
</gene>
<dbReference type="PROSITE" id="PS50930">
    <property type="entry name" value="HTH_LYTTR"/>
    <property type="match status" value="1"/>
</dbReference>
<dbReference type="PROSITE" id="PS50110">
    <property type="entry name" value="RESPONSE_REGULATORY"/>
    <property type="match status" value="1"/>
</dbReference>
<evidence type="ECO:0000256" key="1">
    <source>
        <dbReference type="PROSITE-ProRule" id="PRU00169"/>
    </source>
</evidence>
<evidence type="ECO:0000313" key="5">
    <source>
        <dbReference type="Proteomes" id="UP000293345"/>
    </source>
</evidence>
<dbReference type="Pfam" id="PF04397">
    <property type="entry name" value="LytTR"/>
    <property type="match status" value="1"/>
</dbReference>
<evidence type="ECO:0000313" key="4">
    <source>
        <dbReference type="EMBL" id="RXZ54631.1"/>
    </source>
</evidence>
<dbReference type="InterPro" id="IPR007492">
    <property type="entry name" value="LytTR_DNA-bd_dom"/>
</dbReference>
<comment type="caution">
    <text evidence="4">The sequence shown here is derived from an EMBL/GenBank/DDBJ whole genome shotgun (WGS) entry which is preliminary data.</text>
</comment>
<organism evidence="4 5">
    <name type="scientific">Senegalimassilia faecalis</name>
    <dbReference type="NCBI Taxonomy" id="2509433"/>
    <lineage>
        <taxon>Bacteria</taxon>
        <taxon>Bacillati</taxon>
        <taxon>Actinomycetota</taxon>
        <taxon>Coriobacteriia</taxon>
        <taxon>Coriobacteriales</taxon>
        <taxon>Coriobacteriaceae</taxon>
        <taxon>Senegalimassilia</taxon>
    </lineage>
</organism>
<reference evidence="4 5" key="1">
    <citation type="submission" date="2019-01" db="EMBL/GenBank/DDBJ databases">
        <title>Senegalimassilia sp. nov. KGMB04484 isolated human feces.</title>
        <authorList>
            <person name="Han K.-I."/>
            <person name="Kim J.-S."/>
            <person name="Lee K.C."/>
            <person name="Suh M.K."/>
            <person name="Eom M.K."/>
            <person name="Lee J.H."/>
            <person name="Park S.-H."/>
            <person name="Kang S.W."/>
            <person name="Park J.-E."/>
            <person name="Oh B.S."/>
            <person name="Yu S.Y."/>
            <person name="Choi S.-H."/>
            <person name="Lee D.H."/>
            <person name="Yoon H."/>
            <person name="Kim B.-Y."/>
            <person name="Lee J.H."/>
            <person name="Lee J.-S."/>
        </authorList>
    </citation>
    <scope>NUCLEOTIDE SEQUENCE [LARGE SCALE GENOMIC DNA]</scope>
    <source>
        <strain evidence="4 5">KGMB04484</strain>
    </source>
</reference>
<feature type="modified residue" description="4-aspartylphosphate" evidence="1">
    <location>
        <position position="181"/>
    </location>
</feature>
<dbReference type="Gene3D" id="2.40.50.1020">
    <property type="entry name" value="LytTr DNA-binding domain"/>
    <property type="match status" value="1"/>
</dbReference>
<feature type="domain" description="Response regulatory" evidence="2">
    <location>
        <begin position="127"/>
        <end position="246"/>
    </location>
</feature>
<dbReference type="GO" id="GO:0003677">
    <property type="term" value="F:DNA binding"/>
    <property type="evidence" value="ECO:0007669"/>
    <property type="project" value="InterPro"/>
</dbReference>
<dbReference type="InterPro" id="IPR046947">
    <property type="entry name" value="LytR-like"/>
</dbReference>
<dbReference type="Proteomes" id="UP000293345">
    <property type="component" value="Unassembled WGS sequence"/>
</dbReference>
<dbReference type="SMART" id="SM00448">
    <property type="entry name" value="REC"/>
    <property type="match status" value="1"/>
</dbReference>
<dbReference type="InterPro" id="IPR001789">
    <property type="entry name" value="Sig_transdc_resp-reg_receiver"/>
</dbReference>
<dbReference type="EMBL" id="SDPW01000001">
    <property type="protein sequence ID" value="RXZ54631.1"/>
    <property type="molecule type" value="Genomic_DNA"/>
</dbReference>
<accession>A0A4Q2K3H7</accession>
<dbReference type="InterPro" id="IPR011006">
    <property type="entry name" value="CheY-like_superfamily"/>
</dbReference>
<dbReference type="SMART" id="SM00850">
    <property type="entry name" value="LytTR"/>
    <property type="match status" value="1"/>
</dbReference>
<evidence type="ECO:0000259" key="2">
    <source>
        <dbReference type="PROSITE" id="PS50110"/>
    </source>
</evidence>
<dbReference type="AlphaFoldDB" id="A0A4Q2K3H7"/>
<protein>
    <submittedName>
        <fullName evidence="4">Response regulator transcription factor</fullName>
    </submittedName>
</protein>
<feature type="domain" description="HTH LytTR-type" evidence="3">
    <location>
        <begin position="257"/>
        <end position="356"/>
    </location>
</feature>
<dbReference type="Gene3D" id="3.40.50.2300">
    <property type="match status" value="1"/>
</dbReference>
<evidence type="ECO:0000259" key="3">
    <source>
        <dbReference type="PROSITE" id="PS50930"/>
    </source>
</evidence>
<keyword evidence="5" id="KW-1185">Reference proteome</keyword>
<dbReference type="PANTHER" id="PTHR37299">
    <property type="entry name" value="TRANSCRIPTIONAL REGULATOR-RELATED"/>
    <property type="match status" value="1"/>
</dbReference>
<proteinExistence type="predicted"/>